<dbReference type="AlphaFoldDB" id="A0A0F9EAN0"/>
<feature type="transmembrane region" description="Helical" evidence="1">
    <location>
        <begin position="171"/>
        <end position="192"/>
    </location>
</feature>
<feature type="transmembrane region" description="Helical" evidence="1">
    <location>
        <begin position="110"/>
        <end position="131"/>
    </location>
</feature>
<evidence type="ECO:0000313" key="2">
    <source>
        <dbReference type="EMBL" id="KKL71118.1"/>
    </source>
</evidence>
<gene>
    <name evidence="2" type="ORF">LCGC14_2098110</name>
</gene>
<keyword evidence="1" id="KW-0472">Membrane</keyword>
<feature type="transmembrane region" description="Helical" evidence="1">
    <location>
        <begin position="143"/>
        <end position="165"/>
    </location>
</feature>
<feature type="transmembrane region" description="Helical" evidence="1">
    <location>
        <begin position="80"/>
        <end position="98"/>
    </location>
</feature>
<sequence length="231" mass="27170">MGIAIIIFNQFLVILLLPHNGESNIYGFLYHFLYNDITQDPILYFFPFFLIGTVIGDMIYKAFYLENETQIMNSSKKKLLATTLIFGIGFILLGVIFKTPQFLIRSSFSWIIYSLGFDLCLLTMFLVFEELNILNPKKSYKFLFYYSFYSLTIYLAHNILYFLFLNQLNVFNIWFFIVVIYISIEVILRAIYKKWEGSASLKTQIGKIRLALTIKFEEKKRFKQAKAPIEG</sequence>
<name>A0A0F9EAN0_9ZZZZ</name>
<keyword evidence="1" id="KW-0812">Transmembrane</keyword>
<accession>A0A0F9EAN0</accession>
<feature type="transmembrane region" description="Helical" evidence="1">
    <location>
        <begin position="42"/>
        <end position="60"/>
    </location>
</feature>
<dbReference type="EMBL" id="LAZR01025684">
    <property type="protein sequence ID" value="KKL71118.1"/>
    <property type="molecule type" value="Genomic_DNA"/>
</dbReference>
<protein>
    <submittedName>
        <fullName evidence="2">Uncharacterized protein</fullName>
    </submittedName>
</protein>
<organism evidence="2">
    <name type="scientific">marine sediment metagenome</name>
    <dbReference type="NCBI Taxonomy" id="412755"/>
    <lineage>
        <taxon>unclassified sequences</taxon>
        <taxon>metagenomes</taxon>
        <taxon>ecological metagenomes</taxon>
    </lineage>
</organism>
<evidence type="ECO:0000256" key="1">
    <source>
        <dbReference type="SAM" id="Phobius"/>
    </source>
</evidence>
<reference evidence="2" key="1">
    <citation type="journal article" date="2015" name="Nature">
        <title>Complex archaea that bridge the gap between prokaryotes and eukaryotes.</title>
        <authorList>
            <person name="Spang A."/>
            <person name="Saw J.H."/>
            <person name="Jorgensen S.L."/>
            <person name="Zaremba-Niedzwiedzka K."/>
            <person name="Martijn J."/>
            <person name="Lind A.E."/>
            <person name="van Eijk R."/>
            <person name="Schleper C."/>
            <person name="Guy L."/>
            <person name="Ettema T.J."/>
        </authorList>
    </citation>
    <scope>NUCLEOTIDE SEQUENCE</scope>
</reference>
<comment type="caution">
    <text evidence="2">The sequence shown here is derived from an EMBL/GenBank/DDBJ whole genome shotgun (WGS) entry which is preliminary data.</text>
</comment>
<proteinExistence type="predicted"/>
<keyword evidence="1" id="KW-1133">Transmembrane helix</keyword>